<dbReference type="GO" id="GO:0051013">
    <property type="term" value="P:microtubule severing"/>
    <property type="evidence" value="ECO:0007669"/>
    <property type="project" value="UniProtKB-UniRule"/>
</dbReference>
<name>A0A0S4IR32_BODSA</name>
<evidence type="ECO:0000256" key="2">
    <source>
        <dbReference type="ARBA" id="ARBA00022490"/>
    </source>
</evidence>
<dbReference type="PANTHER" id="PTHR23074">
    <property type="entry name" value="AAA DOMAIN-CONTAINING"/>
    <property type="match status" value="1"/>
</dbReference>
<feature type="domain" description="AAA+ ATPase" evidence="10">
    <location>
        <begin position="285"/>
        <end position="424"/>
    </location>
</feature>
<dbReference type="InterPro" id="IPR050304">
    <property type="entry name" value="MT-severing_AAA_ATPase"/>
</dbReference>
<dbReference type="InterPro" id="IPR027497">
    <property type="entry name" value="Katanin_p60_AL2"/>
</dbReference>
<feature type="region of interest" description="Disordered" evidence="9">
    <location>
        <begin position="1"/>
        <end position="39"/>
    </location>
</feature>
<dbReference type="GO" id="GO:0008568">
    <property type="term" value="F:microtubule severing ATPase activity"/>
    <property type="evidence" value="ECO:0007669"/>
    <property type="project" value="UniProtKB-EC"/>
</dbReference>
<reference evidence="12" key="1">
    <citation type="submission" date="2015-09" db="EMBL/GenBank/DDBJ databases">
        <authorList>
            <consortium name="Pathogen Informatics"/>
        </authorList>
    </citation>
    <scope>NUCLEOTIDE SEQUENCE [LARGE SCALE GENOMIC DNA]</scope>
    <source>
        <strain evidence="12">Lake Konstanz</strain>
    </source>
</reference>
<keyword evidence="5 8" id="KW-0067">ATP-binding</keyword>
<keyword evidence="2 8" id="KW-0963">Cytoplasm</keyword>
<dbReference type="SMART" id="SM00382">
    <property type="entry name" value="AAA"/>
    <property type="match status" value="1"/>
</dbReference>
<dbReference type="PROSITE" id="PS50896">
    <property type="entry name" value="LISH"/>
    <property type="match status" value="1"/>
</dbReference>
<dbReference type="Proteomes" id="UP000051952">
    <property type="component" value="Unassembled WGS sequence"/>
</dbReference>
<feature type="compositionally biased region" description="Polar residues" evidence="9">
    <location>
        <begin position="18"/>
        <end position="31"/>
    </location>
</feature>
<evidence type="ECO:0000256" key="1">
    <source>
        <dbReference type="ARBA" id="ARBA00004647"/>
    </source>
</evidence>
<dbReference type="GO" id="GO:0005737">
    <property type="term" value="C:cytoplasm"/>
    <property type="evidence" value="ECO:0007669"/>
    <property type="project" value="UniProtKB-SubCell"/>
</dbReference>
<evidence type="ECO:0000313" key="11">
    <source>
        <dbReference type="EMBL" id="CUF00158.1"/>
    </source>
</evidence>
<organism evidence="11 12">
    <name type="scientific">Bodo saltans</name>
    <name type="common">Flagellated protozoan</name>
    <dbReference type="NCBI Taxonomy" id="75058"/>
    <lineage>
        <taxon>Eukaryota</taxon>
        <taxon>Discoba</taxon>
        <taxon>Euglenozoa</taxon>
        <taxon>Kinetoplastea</taxon>
        <taxon>Metakinetoplastina</taxon>
        <taxon>Eubodonida</taxon>
        <taxon>Bodonidae</taxon>
        <taxon>Bodo</taxon>
    </lineage>
</organism>
<comment type="function">
    <text evidence="8">Severs microtubules in vitro in an ATP-dependent manner. This activity may promote rapid reorganization of cellular microtubule arrays.</text>
</comment>
<dbReference type="SUPFAM" id="SSF52540">
    <property type="entry name" value="P-loop containing nucleoside triphosphate hydrolases"/>
    <property type="match status" value="1"/>
</dbReference>
<dbReference type="InterPro" id="IPR003593">
    <property type="entry name" value="AAA+_ATPase"/>
</dbReference>
<dbReference type="EMBL" id="CYKH01000224">
    <property type="protein sequence ID" value="CUF00158.1"/>
    <property type="molecule type" value="Genomic_DNA"/>
</dbReference>
<dbReference type="Pfam" id="PF00004">
    <property type="entry name" value="AAA"/>
    <property type="match status" value="1"/>
</dbReference>
<dbReference type="Gene3D" id="1.10.8.60">
    <property type="match status" value="1"/>
</dbReference>
<proteinExistence type="inferred from homology"/>
<evidence type="ECO:0000256" key="8">
    <source>
        <dbReference type="HAMAP-Rule" id="MF_03025"/>
    </source>
</evidence>
<dbReference type="HAMAP" id="MF_03025">
    <property type="entry name" value="Katanin_p60_AL2"/>
    <property type="match status" value="1"/>
</dbReference>
<evidence type="ECO:0000256" key="9">
    <source>
        <dbReference type="SAM" id="MobiDB-lite"/>
    </source>
</evidence>
<feature type="binding site" evidence="8">
    <location>
        <begin position="293"/>
        <end position="300"/>
    </location>
    <ligand>
        <name>ATP</name>
        <dbReference type="ChEBI" id="CHEBI:30616"/>
    </ligand>
</feature>
<dbReference type="InterPro" id="IPR006594">
    <property type="entry name" value="LisH"/>
</dbReference>
<dbReference type="OrthoDB" id="191529at2759"/>
<dbReference type="InterPro" id="IPR041569">
    <property type="entry name" value="AAA_lid_3"/>
</dbReference>
<keyword evidence="7 8" id="KW-0413">Isomerase</keyword>
<dbReference type="PANTHER" id="PTHR23074:SF78">
    <property type="entry name" value="KATANIN P60 ATPASE-CONTAINING SUBUNIT A-LIKE 2"/>
    <property type="match status" value="1"/>
</dbReference>
<comment type="catalytic activity">
    <reaction evidence="8">
        <text>n ATP + n H2O + a microtubule = n ADP + n phosphate + (n+1) alpha/beta tubulin heterodimers.</text>
        <dbReference type="EC" id="5.6.1.1"/>
    </reaction>
</comment>
<sequence length="534" mass="58463">MPPTQPYTNRAEPARGSSLHTIKTSLHTIKTQQRAREEEEKIRQRRKKGVIVMMLQFLQDQGYGRTVEALQQESQLSLQKVAAADNMDLVTIFSEYEDYQEFRFGRVPRFFRNLDGSDAVHVDSAPSASGEGEKKRPPPVATSSGVATPPDGPNSNAGRPGKNAGLTPTVTTPASASGQSAFTAAPAASTDLGNVGLTGTSIKHRTTEAHPPADPFIGRQLKPMPRFASSELTELAMTIQRDILDANPNVAWSDIAELDDAKNLLREAVVMPVKYPQLFQGIVRPWKGTLLFGPPGTGKTMLAKALATECRSTFFNISASSIVSKWRGDSEKLVRMLFELAAHYAPSTIFIDELDSLMSSRASDGSEHEGSRRMKTELLVQMDGLQHRPNGEVVFVLAASNVPWDLDAAMLRRLEKRVLVGLPSLSARRQLLSRLLHDHVDEKTFDFDSVAAKTEGLSGADIDILCREAMMRPIRALIHKLEHEKVLSTTPLTRPKVQTEDAIASVACTKSSGSSVPLTKYTQWESQFGSGMSS</sequence>
<dbReference type="VEuPathDB" id="TriTrypDB:BSAL_58095"/>
<dbReference type="GO" id="GO:0005874">
    <property type="term" value="C:microtubule"/>
    <property type="evidence" value="ECO:0007669"/>
    <property type="project" value="UniProtKB-KW"/>
</dbReference>
<accession>A0A0S4IR32</accession>
<comment type="subcellular location">
    <subcellularLocation>
        <location evidence="1 8">Cytoplasm</location>
        <location evidence="1 8">Cytoskeleton</location>
        <location evidence="1 8">Spindle pole</location>
    </subcellularLocation>
    <subcellularLocation>
        <location evidence="8">Cytoplasm</location>
        <location evidence="8">Cytoskeleton</location>
    </subcellularLocation>
    <subcellularLocation>
        <location evidence="8">Cytoplasm</location>
    </subcellularLocation>
    <subcellularLocation>
        <location evidence="8">Cytoplasm</location>
        <location evidence="8">Cytoskeleton</location>
        <location evidence="8">Spindle</location>
    </subcellularLocation>
    <text evidence="8">Localizes within the cytoplasm, partially overlapping with microtubules in interphase and to the mitotic spindle and spindle poles during mitosis.</text>
</comment>
<keyword evidence="3 8" id="KW-0493">Microtubule</keyword>
<dbReference type="InterPro" id="IPR027417">
    <property type="entry name" value="P-loop_NTPase"/>
</dbReference>
<keyword evidence="12" id="KW-1185">Reference proteome</keyword>
<comment type="similarity">
    <text evidence="8">Belongs to the AAA ATPase family. Katanin p60 subunit A1 subfamily. A-like 2 sub-subfamily.</text>
</comment>
<feature type="compositionally biased region" description="Polar residues" evidence="9">
    <location>
        <begin position="166"/>
        <end position="182"/>
    </location>
</feature>
<evidence type="ECO:0000256" key="7">
    <source>
        <dbReference type="ARBA" id="ARBA00023235"/>
    </source>
</evidence>
<dbReference type="Gene3D" id="3.40.50.300">
    <property type="entry name" value="P-loop containing nucleotide triphosphate hydrolases"/>
    <property type="match status" value="1"/>
</dbReference>
<dbReference type="AlphaFoldDB" id="A0A0S4IR32"/>
<keyword evidence="4 8" id="KW-0547">Nucleotide-binding</keyword>
<dbReference type="GO" id="GO:0000922">
    <property type="term" value="C:spindle pole"/>
    <property type="evidence" value="ECO:0007669"/>
    <property type="project" value="UniProtKB-SubCell"/>
</dbReference>
<dbReference type="GO" id="GO:0008017">
    <property type="term" value="F:microtubule binding"/>
    <property type="evidence" value="ECO:0007669"/>
    <property type="project" value="UniProtKB-UniRule"/>
</dbReference>
<dbReference type="EC" id="5.6.1.1" evidence="8"/>
<evidence type="ECO:0000256" key="5">
    <source>
        <dbReference type="ARBA" id="ARBA00022840"/>
    </source>
</evidence>
<keyword evidence="6 8" id="KW-0206">Cytoskeleton</keyword>
<evidence type="ECO:0000256" key="4">
    <source>
        <dbReference type="ARBA" id="ARBA00022741"/>
    </source>
</evidence>
<gene>
    <name evidence="8" type="primary">KATNAL2</name>
    <name evidence="11" type="ORF">BSAL_58095</name>
</gene>
<evidence type="ECO:0000313" key="12">
    <source>
        <dbReference type="Proteomes" id="UP000051952"/>
    </source>
</evidence>
<protein>
    <recommendedName>
        <fullName evidence="8">Katanin p60 ATPase-containing subunit A-like 2</fullName>
        <shortName evidence="8">Katanin p60 subunit A-like 2</shortName>
        <ecNumber evidence="8">5.6.1.1</ecNumber>
    </recommendedName>
    <alternativeName>
        <fullName evidence="8">p60 katanin-like 2</fullName>
    </alternativeName>
</protein>
<dbReference type="CDD" id="cd19509">
    <property type="entry name" value="RecA-like_VPS4-like"/>
    <property type="match status" value="1"/>
</dbReference>
<dbReference type="GO" id="GO:0016887">
    <property type="term" value="F:ATP hydrolysis activity"/>
    <property type="evidence" value="ECO:0007669"/>
    <property type="project" value="InterPro"/>
</dbReference>
<dbReference type="GO" id="GO:0005524">
    <property type="term" value="F:ATP binding"/>
    <property type="evidence" value="ECO:0007669"/>
    <property type="project" value="UniProtKB-KW"/>
</dbReference>
<dbReference type="OMA" id="MKTQGKY"/>
<dbReference type="InterPro" id="IPR003959">
    <property type="entry name" value="ATPase_AAA_core"/>
</dbReference>
<dbReference type="Pfam" id="PF17862">
    <property type="entry name" value="AAA_lid_3"/>
    <property type="match status" value="1"/>
</dbReference>
<dbReference type="SMART" id="SM00667">
    <property type="entry name" value="LisH"/>
    <property type="match status" value="1"/>
</dbReference>
<evidence type="ECO:0000256" key="3">
    <source>
        <dbReference type="ARBA" id="ARBA00022701"/>
    </source>
</evidence>
<dbReference type="FunFam" id="3.40.50.300:FF:000159">
    <property type="entry name" value="Katanin p60 ATPase-containing subunit A1"/>
    <property type="match status" value="1"/>
</dbReference>
<evidence type="ECO:0000256" key="6">
    <source>
        <dbReference type="ARBA" id="ARBA00023212"/>
    </source>
</evidence>
<feature type="region of interest" description="Disordered" evidence="9">
    <location>
        <begin position="122"/>
        <end position="183"/>
    </location>
</feature>
<evidence type="ECO:0000259" key="10">
    <source>
        <dbReference type="SMART" id="SM00382"/>
    </source>
</evidence>